<feature type="region of interest" description="Disordered" evidence="1">
    <location>
        <begin position="71"/>
        <end position="90"/>
    </location>
</feature>
<comment type="caution">
    <text evidence="2">The sequence shown here is derived from an EMBL/GenBank/DDBJ whole genome shotgun (WGS) entry which is preliminary data.</text>
</comment>
<reference evidence="3" key="1">
    <citation type="submission" date="2017-01" db="EMBL/GenBank/DDBJ databases">
        <authorList>
            <person name="Wang Y."/>
            <person name="White M."/>
            <person name="Kvist S."/>
            <person name="Moncalvo J.-M."/>
        </authorList>
    </citation>
    <scope>NUCLEOTIDE SEQUENCE [LARGE SCALE GENOMIC DNA]</scope>
    <source>
        <strain evidence="3">ID-206-W2</strain>
    </source>
</reference>
<organism evidence="2 3">
    <name type="scientific">Smittium culicis</name>
    <dbReference type="NCBI Taxonomy" id="133412"/>
    <lineage>
        <taxon>Eukaryota</taxon>
        <taxon>Fungi</taxon>
        <taxon>Fungi incertae sedis</taxon>
        <taxon>Zoopagomycota</taxon>
        <taxon>Kickxellomycotina</taxon>
        <taxon>Harpellomycetes</taxon>
        <taxon>Harpellales</taxon>
        <taxon>Legeriomycetaceae</taxon>
        <taxon>Smittium</taxon>
    </lineage>
</organism>
<dbReference type="OrthoDB" id="5589766at2759"/>
<feature type="compositionally biased region" description="Low complexity" evidence="1">
    <location>
        <begin position="74"/>
        <end position="86"/>
    </location>
</feature>
<keyword evidence="3" id="KW-1185">Reference proteome</keyword>
<evidence type="ECO:0000256" key="1">
    <source>
        <dbReference type="SAM" id="MobiDB-lite"/>
    </source>
</evidence>
<evidence type="ECO:0000313" key="3">
    <source>
        <dbReference type="Proteomes" id="UP000187429"/>
    </source>
</evidence>
<sequence length="179" mass="19732">PQFPIDSPVFNSSIEDQKLLYASPNNNISNSNNNLYNTNNTPSSNTPKNSLNKNSSSIKNFFEKPKPKILSRVSKSQNKSSHNSSNDPILAFNDTSNPIVRDFSLFDPSPSSPPKFGDLLSISINNDPIKVDSFSYPNTSLNTSATNPLPSNNNDISIDDENVPLVLYQTTRNTATFFV</sequence>
<dbReference type="EMBL" id="LSSM01005529">
    <property type="protein sequence ID" value="OMJ12508.1"/>
    <property type="molecule type" value="Genomic_DNA"/>
</dbReference>
<feature type="region of interest" description="Disordered" evidence="1">
    <location>
        <begin position="24"/>
        <end position="58"/>
    </location>
</feature>
<gene>
    <name evidence="2" type="ORF">AYI69_g9386</name>
</gene>
<feature type="non-terminal residue" evidence="2">
    <location>
        <position position="1"/>
    </location>
</feature>
<accession>A0A1R1XD23</accession>
<dbReference type="Proteomes" id="UP000187429">
    <property type="component" value="Unassembled WGS sequence"/>
</dbReference>
<name>A0A1R1XD23_9FUNG</name>
<evidence type="ECO:0000313" key="2">
    <source>
        <dbReference type="EMBL" id="OMJ12508.1"/>
    </source>
</evidence>
<proteinExistence type="predicted"/>
<dbReference type="AlphaFoldDB" id="A0A1R1XD23"/>
<protein>
    <submittedName>
        <fullName evidence="2">Uncharacterized protein</fullName>
    </submittedName>
</protein>